<dbReference type="Proteomes" id="UP000031668">
    <property type="component" value="Unassembled WGS sequence"/>
</dbReference>
<name>A0A0C2IYG5_THEKT</name>
<protein>
    <submittedName>
        <fullName evidence="1">Uncharacterized protein</fullName>
    </submittedName>
</protein>
<evidence type="ECO:0000313" key="2">
    <source>
        <dbReference type="Proteomes" id="UP000031668"/>
    </source>
</evidence>
<dbReference type="AlphaFoldDB" id="A0A0C2IYG5"/>
<organism evidence="1 2">
    <name type="scientific">Thelohanellus kitauei</name>
    <name type="common">Myxosporean</name>
    <dbReference type="NCBI Taxonomy" id="669202"/>
    <lineage>
        <taxon>Eukaryota</taxon>
        <taxon>Metazoa</taxon>
        <taxon>Cnidaria</taxon>
        <taxon>Myxozoa</taxon>
        <taxon>Myxosporea</taxon>
        <taxon>Bivalvulida</taxon>
        <taxon>Platysporina</taxon>
        <taxon>Myxobolidae</taxon>
        <taxon>Thelohanellus</taxon>
    </lineage>
</organism>
<sequence length="246" mass="27568">MKLKYCTYKKKYYGQRGERYINNHKPSACLCEISKSSQAIRQFERLQSANGELDIILKYKAIGLGTYPNFGLLSSRFLEISAAPSRILSTVVTKAAKSWPRIRSSISCVANIDFGIEAPPSLPVKLSLDLNGRHESYHVQAHQALPSDNPHAGLLQCIHSTKILFQEFSAVTTWNNHILAMLRESSRVLVTFYGCHVPLHLREIKLFLDLCEFSEQGLVTLIVAPTMVKGNILATHRAVREGTDVL</sequence>
<evidence type="ECO:0000313" key="1">
    <source>
        <dbReference type="EMBL" id="KII70569.1"/>
    </source>
</evidence>
<comment type="caution">
    <text evidence="1">The sequence shown here is derived from an EMBL/GenBank/DDBJ whole genome shotgun (WGS) entry which is preliminary data.</text>
</comment>
<accession>A0A0C2IYG5</accession>
<proteinExistence type="predicted"/>
<dbReference type="EMBL" id="JWZT01002018">
    <property type="protein sequence ID" value="KII70569.1"/>
    <property type="molecule type" value="Genomic_DNA"/>
</dbReference>
<keyword evidence="2" id="KW-1185">Reference proteome</keyword>
<reference evidence="1 2" key="1">
    <citation type="journal article" date="2014" name="Genome Biol. Evol.">
        <title>The genome of the myxosporean Thelohanellus kitauei shows adaptations to nutrient acquisition within its fish host.</title>
        <authorList>
            <person name="Yang Y."/>
            <person name="Xiong J."/>
            <person name="Zhou Z."/>
            <person name="Huo F."/>
            <person name="Miao W."/>
            <person name="Ran C."/>
            <person name="Liu Y."/>
            <person name="Zhang J."/>
            <person name="Feng J."/>
            <person name="Wang M."/>
            <person name="Wang M."/>
            <person name="Wang L."/>
            <person name="Yao B."/>
        </authorList>
    </citation>
    <scope>NUCLEOTIDE SEQUENCE [LARGE SCALE GENOMIC DNA]</scope>
    <source>
        <strain evidence="1">Wuqing</strain>
    </source>
</reference>
<gene>
    <name evidence="1" type="ORF">RF11_04928</name>
</gene>